<evidence type="ECO:0000313" key="6">
    <source>
        <dbReference type="EMBL" id="PZF83802.1"/>
    </source>
</evidence>
<proteinExistence type="predicted"/>
<dbReference type="Gene3D" id="6.10.250.690">
    <property type="match status" value="1"/>
</dbReference>
<dbReference type="Gene3D" id="1.10.10.10">
    <property type="entry name" value="Winged helix-like DNA-binding domain superfamily/Winged helix DNA-binding domain"/>
    <property type="match status" value="1"/>
</dbReference>
<dbReference type="RefSeq" id="WP_111254699.1">
    <property type="nucleotide sequence ID" value="NZ_POTW01000021.1"/>
</dbReference>
<keyword evidence="1 3" id="KW-0238">DNA-binding</keyword>
<dbReference type="Proteomes" id="UP000248764">
    <property type="component" value="Unassembled WGS sequence"/>
</dbReference>
<keyword evidence="7" id="KW-1185">Reference proteome</keyword>
<dbReference type="PROSITE" id="PS50110">
    <property type="entry name" value="RESPONSE_REGULATORY"/>
    <property type="match status" value="1"/>
</dbReference>
<dbReference type="PROSITE" id="PS51755">
    <property type="entry name" value="OMPR_PHOB"/>
    <property type="match status" value="1"/>
</dbReference>
<reference evidence="6 7" key="1">
    <citation type="submission" date="2018-01" db="EMBL/GenBank/DDBJ databases">
        <title>Draft genome sequence of Jiangella sp. GTF31.</title>
        <authorList>
            <person name="Sahin N."/>
            <person name="Ay H."/>
            <person name="Saygin H."/>
        </authorList>
    </citation>
    <scope>NUCLEOTIDE SEQUENCE [LARGE SCALE GENOMIC DNA]</scope>
    <source>
        <strain evidence="6 7">GTF31</strain>
    </source>
</reference>
<keyword evidence="2" id="KW-0597">Phosphoprotein</keyword>
<dbReference type="SUPFAM" id="SSF46894">
    <property type="entry name" value="C-terminal effector domain of the bipartite response regulators"/>
    <property type="match status" value="1"/>
</dbReference>
<evidence type="ECO:0000256" key="2">
    <source>
        <dbReference type="PROSITE-ProRule" id="PRU00169"/>
    </source>
</evidence>
<dbReference type="CDD" id="cd00383">
    <property type="entry name" value="trans_reg_C"/>
    <property type="match status" value="1"/>
</dbReference>
<dbReference type="InterPro" id="IPR039420">
    <property type="entry name" value="WalR-like"/>
</dbReference>
<dbReference type="GO" id="GO:0006355">
    <property type="term" value="P:regulation of DNA-templated transcription"/>
    <property type="evidence" value="ECO:0007669"/>
    <property type="project" value="InterPro"/>
</dbReference>
<dbReference type="PANTHER" id="PTHR48111:SF50">
    <property type="entry name" value="KDP OPERON TRANSCRIPTIONAL REGULATORY PROTEIN KDPE"/>
    <property type="match status" value="1"/>
</dbReference>
<dbReference type="GO" id="GO:0032993">
    <property type="term" value="C:protein-DNA complex"/>
    <property type="evidence" value="ECO:0007669"/>
    <property type="project" value="TreeGrafter"/>
</dbReference>
<dbReference type="GO" id="GO:0000156">
    <property type="term" value="F:phosphorelay response regulator activity"/>
    <property type="evidence" value="ECO:0007669"/>
    <property type="project" value="TreeGrafter"/>
</dbReference>
<feature type="domain" description="OmpR/PhoB-type" evidence="5">
    <location>
        <begin position="131"/>
        <end position="229"/>
    </location>
</feature>
<evidence type="ECO:0000256" key="1">
    <source>
        <dbReference type="ARBA" id="ARBA00023125"/>
    </source>
</evidence>
<gene>
    <name evidence="6" type="ORF">C1I92_10950</name>
</gene>
<dbReference type="Gene3D" id="3.40.50.2300">
    <property type="match status" value="1"/>
</dbReference>
<accession>A0A2W2BCQ9</accession>
<feature type="modified residue" description="4-aspartylphosphate" evidence="2">
    <location>
        <position position="55"/>
    </location>
</feature>
<evidence type="ECO:0000256" key="3">
    <source>
        <dbReference type="PROSITE-ProRule" id="PRU01091"/>
    </source>
</evidence>
<dbReference type="Pfam" id="PF00486">
    <property type="entry name" value="Trans_reg_C"/>
    <property type="match status" value="1"/>
</dbReference>
<dbReference type="SMART" id="SM00448">
    <property type="entry name" value="REC"/>
    <property type="match status" value="1"/>
</dbReference>
<dbReference type="EMBL" id="POTW01000021">
    <property type="protein sequence ID" value="PZF83802.1"/>
    <property type="molecule type" value="Genomic_DNA"/>
</dbReference>
<organism evidence="6 7">
    <name type="scientific">Jiangella anatolica</name>
    <dbReference type="NCBI Taxonomy" id="2670374"/>
    <lineage>
        <taxon>Bacteria</taxon>
        <taxon>Bacillati</taxon>
        <taxon>Actinomycetota</taxon>
        <taxon>Actinomycetes</taxon>
        <taxon>Jiangellales</taxon>
        <taxon>Jiangellaceae</taxon>
        <taxon>Jiangella</taxon>
    </lineage>
</organism>
<dbReference type="InterPro" id="IPR001789">
    <property type="entry name" value="Sig_transdc_resp-reg_receiver"/>
</dbReference>
<dbReference type="SMART" id="SM00862">
    <property type="entry name" value="Trans_reg_C"/>
    <property type="match status" value="1"/>
</dbReference>
<evidence type="ECO:0000313" key="7">
    <source>
        <dbReference type="Proteomes" id="UP000248764"/>
    </source>
</evidence>
<comment type="caution">
    <text evidence="6">The sequence shown here is derived from an EMBL/GenBank/DDBJ whole genome shotgun (WGS) entry which is preliminary data.</text>
</comment>
<feature type="DNA-binding region" description="OmpR/PhoB-type" evidence="3">
    <location>
        <begin position="131"/>
        <end position="229"/>
    </location>
</feature>
<dbReference type="SUPFAM" id="SSF52172">
    <property type="entry name" value="CheY-like"/>
    <property type="match status" value="1"/>
</dbReference>
<feature type="domain" description="Response regulatory" evidence="4">
    <location>
        <begin position="6"/>
        <end position="119"/>
    </location>
</feature>
<dbReference type="InterPro" id="IPR011006">
    <property type="entry name" value="CheY-like_superfamily"/>
</dbReference>
<sequence>MAEAPGVLIVEDDRTIVDLLRSNLTARGYRVVVSTDGSDVLGLLDDAAPDVVLLDLMLPGRDGFDLCWAIRDRSDVGIIVLSARRGETDKVRALNLGADDYLTKPFGIEELLARIHAMLRRARPAEPRPAAPHVQAGDVRIDFDAQLVTKGGKRVHLTRTEYALLRELAMNPGRLLSHAELLERVWGPGYETQTEYTRVYVGRLRAKLESPDGAELIVTEPRAGYRFTTDG</sequence>
<protein>
    <submittedName>
        <fullName evidence="6">DNA-binding response regulator</fullName>
    </submittedName>
</protein>
<dbReference type="InterPro" id="IPR016032">
    <property type="entry name" value="Sig_transdc_resp-reg_C-effctor"/>
</dbReference>
<dbReference type="GO" id="GO:0000976">
    <property type="term" value="F:transcription cis-regulatory region binding"/>
    <property type="evidence" value="ECO:0007669"/>
    <property type="project" value="TreeGrafter"/>
</dbReference>
<dbReference type="GO" id="GO:0005829">
    <property type="term" value="C:cytosol"/>
    <property type="evidence" value="ECO:0007669"/>
    <property type="project" value="TreeGrafter"/>
</dbReference>
<name>A0A2W2BCQ9_9ACTN</name>
<evidence type="ECO:0000259" key="5">
    <source>
        <dbReference type="PROSITE" id="PS51755"/>
    </source>
</evidence>
<dbReference type="InterPro" id="IPR036388">
    <property type="entry name" value="WH-like_DNA-bd_sf"/>
</dbReference>
<dbReference type="AlphaFoldDB" id="A0A2W2BCQ9"/>
<evidence type="ECO:0000259" key="4">
    <source>
        <dbReference type="PROSITE" id="PS50110"/>
    </source>
</evidence>
<dbReference type="PANTHER" id="PTHR48111">
    <property type="entry name" value="REGULATOR OF RPOS"/>
    <property type="match status" value="1"/>
</dbReference>
<dbReference type="Pfam" id="PF00072">
    <property type="entry name" value="Response_reg"/>
    <property type="match status" value="1"/>
</dbReference>
<dbReference type="InterPro" id="IPR001867">
    <property type="entry name" value="OmpR/PhoB-type_DNA-bd"/>
</dbReference>